<dbReference type="AlphaFoldDB" id="I0YX89"/>
<organism evidence="1 2">
    <name type="scientific">Coccomyxa subellipsoidea (strain C-169)</name>
    <name type="common">Green microalga</name>
    <dbReference type="NCBI Taxonomy" id="574566"/>
    <lineage>
        <taxon>Eukaryota</taxon>
        <taxon>Viridiplantae</taxon>
        <taxon>Chlorophyta</taxon>
        <taxon>core chlorophytes</taxon>
        <taxon>Trebouxiophyceae</taxon>
        <taxon>Trebouxiophyceae incertae sedis</taxon>
        <taxon>Coccomyxaceae</taxon>
        <taxon>Coccomyxa</taxon>
        <taxon>Coccomyxa subellipsoidea</taxon>
    </lineage>
</organism>
<gene>
    <name evidence="1" type="ORF">COCSUDRAFT_33217</name>
</gene>
<sequence>MIKHPTLCDLQALYVTTAECHRPSHGRSHNCKQLRFIVTGQKYRLLCICIHTALLACTTATSAACTEHLNALLGS</sequence>
<comment type="caution">
    <text evidence="1">The sequence shown here is derived from an EMBL/GenBank/DDBJ whole genome shotgun (WGS) entry which is preliminary data.</text>
</comment>
<evidence type="ECO:0000313" key="1">
    <source>
        <dbReference type="EMBL" id="EIE23008.1"/>
    </source>
</evidence>
<dbReference type="EMBL" id="AGSI01000008">
    <property type="protein sequence ID" value="EIE23008.1"/>
    <property type="molecule type" value="Genomic_DNA"/>
</dbReference>
<dbReference type="RefSeq" id="XP_005647552.1">
    <property type="nucleotide sequence ID" value="XM_005647495.1"/>
</dbReference>
<proteinExistence type="predicted"/>
<dbReference type="KEGG" id="csl:COCSUDRAFT_33217"/>
<reference evidence="1 2" key="1">
    <citation type="journal article" date="2012" name="Genome Biol.">
        <title>The genome of the polar eukaryotic microalga coccomyxa subellipsoidea reveals traits of cold adaptation.</title>
        <authorList>
            <person name="Blanc G."/>
            <person name="Agarkova I."/>
            <person name="Grimwood J."/>
            <person name="Kuo A."/>
            <person name="Brueggeman A."/>
            <person name="Dunigan D."/>
            <person name="Gurnon J."/>
            <person name="Ladunga I."/>
            <person name="Lindquist E."/>
            <person name="Lucas S."/>
            <person name="Pangilinan J."/>
            <person name="Proschold T."/>
            <person name="Salamov A."/>
            <person name="Schmutz J."/>
            <person name="Weeks D."/>
            <person name="Yamada T."/>
            <person name="Claverie J.M."/>
            <person name="Grigoriev I."/>
            <person name="Van Etten J."/>
            <person name="Lomsadze A."/>
            <person name="Borodovsky M."/>
        </authorList>
    </citation>
    <scope>NUCLEOTIDE SEQUENCE [LARGE SCALE GENOMIC DNA]</scope>
    <source>
        <strain evidence="1 2">C-169</strain>
    </source>
</reference>
<name>I0YX89_COCSC</name>
<keyword evidence="2" id="KW-1185">Reference proteome</keyword>
<dbReference type="GeneID" id="17040996"/>
<accession>I0YX89</accession>
<protein>
    <submittedName>
        <fullName evidence="1">Uncharacterized protein</fullName>
    </submittedName>
</protein>
<evidence type="ECO:0000313" key="2">
    <source>
        <dbReference type="Proteomes" id="UP000007264"/>
    </source>
</evidence>
<dbReference type="Proteomes" id="UP000007264">
    <property type="component" value="Unassembled WGS sequence"/>
</dbReference>